<feature type="transmembrane region" description="Helical" evidence="1">
    <location>
        <begin position="40"/>
        <end position="61"/>
    </location>
</feature>
<dbReference type="EMBL" id="HACG01053117">
    <property type="protein sequence ID" value="CEK99988.1"/>
    <property type="molecule type" value="Transcribed_RNA"/>
</dbReference>
<keyword evidence="1" id="KW-0472">Membrane</keyword>
<protein>
    <submittedName>
        <fullName evidence="2">Uncharacterized protein</fullName>
    </submittedName>
</protein>
<evidence type="ECO:0000313" key="2">
    <source>
        <dbReference type="EMBL" id="CEK99988.1"/>
    </source>
</evidence>
<reference evidence="2" key="1">
    <citation type="submission" date="2014-12" db="EMBL/GenBank/DDBJ databases">
        <title>Insight into the proteome of Arion vulgaris.</title>
        <authorList>
            <person name="Aradska J."/>
            <person name="Bulat T."/>
            <person name="Smidak R."/>
            <person name="Sarate P."/>
            <person name="Gangsoo J."/>
            <person name="Sialana F."/>
            <person name="Bilban M."/>
            <person name="Lubec G."/>
        </authorList>
    </citation>
    <scope>NUCLEOTIDE SEQUENCE</scope>
    <source>
        <tissue evidence="2">Skin</tissue>
    </source>
</reference>
<gene>
    <name evidence="2" type="primary">ORF222594</name>
</gene>
<dbReference type="AlphaFoldDB" id="A0A0B7C473"/>
<organism evidence="2">
    <name type="scientific">Arion vulgaris</name>
    <dbReference type="NCBI Taxonomy" id="1028688"/>
    <lineage>
        <taxon>Eukaryota</taxon>
        <taxon>Metazoa</taxon>
        <taxon>Spiralia</taxon>
        <taxon>Lophotrochozoa</taxon>
        <taxon>Mollusca</taxon>
        <taxon>Gastropoda</taxon>
        <taxon>Heterobranchia</taxon>
        <taxon>Euthyneura</taxon>
        <taxon>Panpulmonata</taxon>
        <taxon>Eupulmonata</taxon>
        <taxon>Stylommatophora</taxon>
        <taxon>Helicina</taxon>
        <taxon>Arionoidea</taxon>
        <taxon>Arionidae</taxon>
        <taxon>Arion</taxon>
    </lineage>
</organism>
<keyword evidence="1" id="KW-1133">Transmembrane helix</keyword>
<keyword evidence="1" id="KW-0812">Transmembrane</keyword>
<name>A0A0B7C473_9EUPU</name>
<accession>A0A0B7C473</accession>
<proteinExistence type="predicted"/>
<sequence>LRQILASNITLVGRDTYQDMSTDNILQELSVYTPSAERDWVGIFGFIQSAVTLVLLIVLSYPHVP</sequence>
<feature type="non-terminal residue" evidence="2">
    <location>
        <position position="1"/>
    </location>
</feature>
<evidence type="ECO:0000256" key="1">
    <source>
        <dbReference type="SAM" id="Phobius"/>
    </source>
</evidence>